<feature type="compositionally biased region" description="Pro residues" evidence="1">
    <location>
        <begin position="203"/>
        <end position="222"/>
    </location>
</feature>
<feature type="compositionally biased region" description="Gly residues" evidence="1">
    <location>
        <begin position="469"/>
        <end position="483"/>
    </location>
</feature>
<accession>A0A9W6C0C8</accession>
<organism evidence="2 3">
    <name type="scientific">Pleodorina starrii</name>
    <dbReference type="NCBI Taxonomy" id="330485"/>
    <lineage>
        <taxon>Eukaryota</taxon>
        <taxon>Viridiplantae</taxon>
        <taxon>Chlorophyta</taxon>
        <taxon>core chlorophytes</taxon>
        <taxon>Chlorophyceae</taxon>
        <taxon>CS clade</taxon>
        <taxon>Chlamydomonadales</taxon>
        <taxon>Volvocaceae</taxon>
        <taxon>Pleodorina</taxon>
    </lineage>
</organism>
<feature type="compositionally biased region" description="Low complexity" evidence="1">
    <location>
        <begin position="584"/>
        <end position="595"/>
    </location>
</feature>
<name>A0A9W6C0C8_9CHLO</name>
<gene>
    <name evidence="2" type="primary">PLEST007750</name>
    <name evidence="2" type="ORF">PLESTB_001758600</name>
</gene>
<feature type="region of interest" description="Disordered" evidence="1">
    <location>
        <begin position="197"/>
        <end position="246"/>
    </location>
</feature>
<feature type="compositionally biased region" description="Low complexity" evidence="1">
    <location>
        <begin position="229"/>
        <end position="246"/>
    </location>
</feature>
<dbReference type="OrthoDB" id="550829at2759"/>
<feature type="compositionally biased region" description="Low complexity" evidence="1">
    <location>
        <begin position="673"/>
        <end position="690"/>
    </location>
</feature>
<proteinExistence type="predicted"/>
<sequence>MQSEELLGLLCAAQHAAKICISCNGILSRLIGACSCSPERIWVQCRCNTCQTRKPVAFADGGNILSLAEFAQHACSQPPSMKLFKVIQPGAPNDPVPLLDWLRAANEHMGGDALARRQLCVFWSGLGDKSDSPNAWRSATIRKVDKATGACEIKYHDDRRKRSQAFLYLPLSIVHFARCPPPPGGAPRIVADGQTPLPLLLPLLPPPPPPSASTPPPQPPAPSAGALRAVSDSPPYAASSSSSMPPALSGAYPAITTTTTAAAAAAADGNAPQAAHWLRLYAAGDWPPMEPASSLSTAQEPTRESPCSSAQPSWPLGPQRSDTGPAPPLPTGLVACPNGASPCCSSPELPAKRSWESYSLPYCCGSGAAADTSFADPLAARCKLQRTGGVAEESPAAVTAAAAAAAFTRGTPSTASVDVTPPPASSWPVDDANHLHLRNHCPEPHLGATAAAWNRHQPLPGFGATASGSGEGNGDGNGSGDGAGRPARPLPAFWPPTEGLALLRMLDCMDIMSKAVATAVAAPAPPSALLKLESPAGAAATDGVAGGGGSGGGGAGWAPQATAAAAALWSLPSPPPLPLPPPQQQQQQMEPQTAPRGLFTPTSATSVATAVGAAATATSTAAALGTATGSATVHVPPGFGFGFGGGSSLKEELPPLLGCCWEVLEPAAGGGADTASGAGSRASSGGRSPASASASAAAAAVVYDFGRPSVNSSTRPAPTSIGDNAGGGGGDTSYGSRSGSRRASPGGDSHCPFACLASSDSGSFTPSSITAKREVPPAAVKTEAAATRFAPFASAAAPVPVATAAAAAAHAAALWSAAAMDAELESLLSSSLFEDFFADSGPLAAAYGGDPLLTTAGSCTAAAAAAPQRENGTGGGGGADAGLVLTAGGATTCTEDVNIMGVGGGGAGAGSVCSLVAPGTGGGVDGSGGCGFSQGLQWGPEGIRGAASSEGEMRLGQRMDDPEGQQCPRNAGHQAHPFAPGAAIMAPAAAATAPAAAAAVTSSAAAVGDVAFVQHDEGVLDWADAASRALPPVPPGLEFLWAM</sequence>
<feature type="compositionally biased region" description="Low complexity" evidence="1">
    <location>
        <begin position="733"/>
        <end position="746"/>
    </location>
</feature>
<evidence type="ECO:0000313" key="2">
    <source>
        <dbReference type="EMBL" id="GLC61459.1"/>
    </source>
</evidence>
<feature type="compositionally biased region" description="Pro residues" evidence="1">
    <location>
        <begin position="572"/>
        <end position="583"/>
    </location>
</feature>
<feature type="region of interest" description="Disordered" evidence="1">
    <location>
        <begin position="708"/>
        <end position="746"/>
    </location>
</feature>
<dbReference type="AlphaFoldDB" id="A0A9W6C0C8"/>
<feature type="region of interest" description="Disordered" evidence="1">
    <location>
        <begin position="289"/>
        <end position="332"/>
    </location>
</feature>
<feature type="region of interest" description="Disordered" evidence="1">
    <location>
        <begin position="456"/>
        <end position="492"/>
    </location>
</feature>
<reference evidence="2 3" key="1">
    <citation type="journal article" date="2023" name="Commun. Biol.">
        <title>Reorganization of the ancestral sex-determining regions during the evolution of trioecy in Pleodorina starrii.</title>
        <authorList>
            <person name="Takahashi K."/>
            <person name="Suzuki S."/>
            <person name="Kawai-Toyooka H."/>
            <person name="Yamamoto K."/>
            <person name="Hamaji T."/>
            <person name="Ootsuki R."/>
            <person name="Yamaguchi H."/>
            <person name="Kawachi M."/>
            <person name="Higashiyama T."/>
            <person name="Nozaki H."/>
        </authorList>
    </citation>
    <scope>NUCLEOTIDE SEQUENCE [LARGE SCALE GENOMIC DNA]</scope>
    <source>
        <strain evidence="2 3">NIES-4479</strain>
    </source>
</reference>
<comment type="caution">
    <text evidence="2">The sequence shown here is derived from an EMBL/GenBank/DDBJ whole genome shotgun (WGS) entry which is preliminary data.</text>
</comment>
<evidence type="ECO:0000256" key="1">
    <source>
        <dbReference type="SAM" id="MobiDB-lite"/>
    </source>
</evidence>
<protein>
    <submittedName>
        <fullName evidence="2">Ciliary rootlet coiled-coil protein 2</fullName>
    </submittedName>
</protein>
<dbReference type="Proteomes" id="UP001165080">
    <property type="component" value="Unassembled WGS sequence"/>
</dbReference>
<feature type="region of interest" description="Disordered" evidence="1">
    <location>
        <begin position="670"/>
        <end position="690"/>
    </location>
</feature>
<feature type="compositionally biased region" description="Polar residues" evidence="1">
    <location>
        <begin position="293"/>
        <end position="312"/>
    </location>
</feature>
<dbReference type="EMBL" id="BRXU01000046">
    <property type="protein sequence ID" value="GLC61459.1"/>
    <property type="molecule type" value="Genomic_DNA"/>
</dbReference>
<feature type="region of interest" description="Disordered" evidence="1">
    <location>
        <begin position="570"/>
        <end position="600"/>
    </location>
</feature>
<keyword evidence="3" id="KW-1185">Reference proteome</keyword>
<evidence type="ECO:0000313" key="3">
    <source>
        <dbReference type="Proteomes" id="UP001165080"/>
    </source>
</evidence>